<dbReference type="EMBL" id="MU250545">
    <property type="protein sequence ID" value="KAG7443379.1"/>
    <property type="molecule type" value="Genomic_DNA"/>
</dbReference>
<proteinExistence type="predicted"/>
<organism evidence="1 2">
    <name type="scientific">Guyanagaster necrorhizus</name>
    <dbReference type="NCBI Taxonomy" id="856835"/>
    <lineage>
        <taxon>Eukaryota</taxon>
        <taxon>Fungi</taxon>
        <taxon>Dikarya</taxon>
        <taxon>Basidiomycota</taxon>
        <taxon>Agaricomycotina</taxon>
        <taxon>Agaricomycetes</taxon>
        <taxon>Agaricomycetidae</taxon>
        <taxon>Agaricales</taxon>
        <taxon>Marasmiineae</taxon>
        <taxon>Physalacriaceae</taxon>
        <taxon>Guyanagaster</taxon>
    </lineage>
</organism>
<dbReference type="Proteomes" id="UP000812287">
    <property type="component" value="Unassembled WGS sequence"/>
</dbReference>
<dbReference type="GeneID" id="66105807"/>
<evidence type="ECO:0000313" key="2">
    <source>
        <dbReference type="Proteomes" id="UP000812287"/>
    </source>
</evidence>
<dbReference type="AlphaFoldDB" id="A0A9P7VMD5"/>
<evidence type="ECO:0000313" key="1">
    <source>
        <dbReference type="EMBL" id="KAG7443379.1"/>
    </source>
</evidence>
<name>A0A9P7VMD5_9AGAR</name>
<comment type="caution">
    <text evidence="1">The sequence shown here is derived from an EMBL/GenBank/DDBJ whole genome shotgun (WGS) entry which is preliminary data.</text>
</comment>
<protein>
    <submittedName>
        <fullName evidence="1">Uncharacterized protein</fullName>
    </submittedName>
</protein>
<dbReference type="OrthoDB" id="3243429at2759"/>
<accession>A0A9P7VMD5</accession>
<reference evidence="1" key="1">
    <citation type="submission" date="2020-11" db="EMBL/GenBank/DDBJ databases">
        <title>Adaptations for nitrogen fixation in a non-lichenized fungal sporocarp promotes dispersal by wood-feeding termites.</title>
        <authorList>
            <consortium name="DOE Joint Genome Institute"/>
            <person name="Koch R.A."/>
            <person name="Yoon G."/>
            <person name="Arayal U."/>
            <person name="Lail K."/>
            <person name="Amirebrahimi M."/>
            <person name="Labutti K."/>
            <person name="Lipzen A."/>
            <person name="Riley R."/>
            <person name="Barry K."/>
            <person name="Henrissat B."/>
            <person name="Grigoriev I.V."/>
            <person name="Herr J.R."/>
            <person name="Aime M.C."/>
        </authorList>
    </citation>
    <scope>NUCLEOTIDE SEQUENCE</scope>
    <source>
        <strain evidence="1">MCA 3950</strain>
    </source>
</reference>
<dbReference type="RefSeq" id="XP_043036879.1">
    <property type="nucleotide sequence ID" value="XM_043183510.1"/>
</dbReference>
<keyword evidence="2" id="KW-1185">Reference proteome</keyword>
<sequence>NIWDEFYLTAAYFDNLTAIKSPNGMMPYEKWHERRPDVTHLQEISCKAFMLIQNQCNLKIL</sequence>
<feature type="non-terminal residue" evidence="1">
    <location>
        <position position="1"/>
    </location>
</feature>
<gene>
    <name evidence="1" type="ORF">BT62DRAFT_903051</name>
</gene>